<evidence type="ECO:0000313" key="4">
    <source>
        <dbReference type="EMBL" id="SPO04654.1"/>
    </source>
</evidence>
<feature type="compositionally biased region" description="Polar residues" evidence="3">
    <location>
        <begin position="31"/>
        <end position="46"/>
    </location>
</feature>
<dbReference type="PANTHER" id="PTHR36845">
    <property type="entry name" value="HYDROLASE, PUTATIVE (AFU_ORTHOLOGUE AFUA_7G05090)-RELATED"/>
    <property type="match status" value="1"/>
</dbReference>
<feature type="region of interest" description="Disordered" evidence="3">
    <location>
        <begin position="1"/>
        <end position="52"/>
    </location>
</feature>
<dbReference type="InterPro" id="IPR008928">
    <property type="entry name" value="6-hairpin_glycosidase_sf"/>
</dbReference>
<accession>A0AAE8N358</accession>
<evidence type="ECO:0000256" key="3">
    <source>
        <dbReference type="SAM" id="MobiDB-lite"/>
    </source>
</evidence>
<organism evidence="4 5">
    <name type="scientific">Cephalotrichum gorgonifer</name>
    <dbReference type="NCBI Taxonomy" id="2041049"/>
    <lineage>
        <taxon>Eukaryota</taxon>
        <taxon>Fungi</taxon>
        <taxon>Dikarya</taxon>
        <taxon>Ascomycota</taxon>
        <taxon>Pezizomycotina</taxon>
        <taxon>Sordariomycetes</taxon>
        <taxon>Hypocreomycetidae</taxon>
        <taxon>Microascales</taxon>
        <taxon>Microascaceae</taxon>
        <taxon>Cephalotrichum</taxon>
    </lineage>
</organism>
<sequence length="545" mass="60738">MASSSSDPTLPPDTSERTQSHLPLVDAAPGSETSWSDVNPTDQTSKPIVRPNRDVKSLLSEAFSENILAKAIRTATRSLDNTTTFAGPRKFPFGFPETVAQRGPNYGRYEYREPEFWTCGFFPGQLWALRERLIKYPQHVNVNTDGETYGTRAPLITRRELLERLATDCAVWTEPLYTMASRRDTHDLGFIIMPALQREWELTSNPRSLDTILHAARSLATRYVPSAGVIRSWDKLLKKEITVTDMENNVLIIIDSLCNLDLLYYAAAHSDTVEDRNLATIATTHARTLIETHLRPETVTTLAKDGDGYDGTLYSTCHVANLDPATGEMKWRWTAQGYSNDSTWSRGQAWAILGYAQTYNWTKDPLFLEVACGVAEYFLYRLETAPACMDISVVDEATGSTKIVGRNVPLWDFDAPCDNPANLPPRDTSAGGIAANGMLLLFQALSSRGDYPLAKRFLEASIRIVQDTFDLSLADERARLSTGPGEEGTLQVEDVVPGKTFDSVLKNGTANNNEHARRRLADHGLVYGDYYLVEYGNRLMQMGIV</sequence>
<evidence type="ECO:0000256" key="2">
    <source>
        <dbReference type="ARBA" id="ARBA00038358"/>
    </source>
</evidence>
<dbReference type="InterPro" id="IPR012341">
    <property type="entry name" value="6hp_glycosidase-like_sf"/>
</dbReference>
<keyword evidence="1 4" id="KW-0378">Hydrolase</keyword>
<dbReference type="Proteomes" id="UP001187682">
    <property type="component" value="Unassembled WGS sequence"/>
</dbReference>
<evidence type="ECO:0000256" key="1">
    <source>
        <dbReference type="ARBA" id="ARBA00022801"/>
    </source>
</evidence>
<dbReference type="GO" id="GO:0000272">
    <property type="term" value="P:polysaccharide catabolic process"/>
    <property type="evidence" value="ECO:0007669"/>
    <property type="project" value="TreeGrafter"/>
</dbReference>
<comment type="caution">
    <text evidence="4">The sequence shown here is derived from an EMBL/GenBank/DDBJ whole genome shotgun (WGS) entry which is preliminary data.</text>
</comment>
<evidence type="ECO:0000313" key="5">
    <source>
        <dbReference type="Proteomes" id="UP001187682"/>
    </source>
</evidence>
<comment type="similarity">
    <text evidence="2">Belongs to the glycosyl hydrolase 88 family.</text>
</comment>
<dbReference type="GO" id="GO:0052757">
    <property type="term" value="F:chondroitin hydrolase activity"/>
    <property type="evidence" value="ECO:0007669"/>
    <property type="project" value="TreeGrafter"/>
</dbReference>
<proteinExistence type="inferred from homology"/>
<keyword evidence="5" id="KW-1185">Reference proteome</keyword>
<dbReference type="SUPFAM" id="SSF48208">
    <property type="entry name" value="Six-hairpin glycosidases"/>
    <property type="match status" value="1"/>
</dbReference>
<reference evidence="4" key="1">
    <citation type="submission" date="2018-03" db="EMBL/GenBank/DDBJ databases">
        <authorList>
            <person name="Guldener U."/>
        </authorList>
    </citation>
    <scope>NUCLEOTIDE SEQUENCE</scope>
</reference>
<gene>
    <name evidence="4" type="ORF">DNG_07339</name>
</gene>
<dbReference type="InterPro" id="IPR052369">
    <property type="entry name" value="UG_Glycosaminoglycan_Hydrolase"/>
</dbReference>
<dbReference type="Gene3D" id="1.50.10.10">
    <property type="match status" value="1"/>
</dbReference>
<dbReference type="PANTHER" id="PTHR36845:SF1">
    <property type="entry name" value="HYDROLASE, PUTATIVE (AFU_ORTHOLOGUE AFUA_7G05090)-RELATED"/>
    <property type="match status" value="1"/>
</dbReference>
<dbReference type="AlphaFoldDB" id="A0AAE8N358"/>
<name>A0AAE8N358_9PEZI</name>
<protein>
    <submittedName>
        <fullName evidence="4">Related to glucuronyl hydrolase</fullName>
    </submittedName>
</protein>
<dbReference type="EMBL" id="ONZQ02000010">
    <property type="protein sequence ID" value="SPO04654.1"/>
    <property type="molecule type" value="Genomic_DNA"/>
</dbReference>